<dbReference type="EMBL" id="BMKI01000002">
    <property type="protein sequence ID" value="GGC85126.1"/>
    <property type="molecule type" value="Genomic_DNA"/>
</dbReference>
<protein>
    <submittedName>
        <fullName evidence="4">Acetyltransferase</fullName>
    </submittedName>
</protein>
<evidence type="ECO:0000256" key="1">
    <source>
        <dbReference type="ARBA" id="ARBA00022679"/>
    </source>
</evidence>
<reference evidence="5" key="1">
    <citation type="journal article" date="2019" name="Int. J. Syst. Evol. Microbiol.">
        <title>The Global Catalogue of Microorganisms (GCM) 10K type strain sequencing project: providing services to taxonomists for standard genome sequencing and annotation.</title>
        <authorList>
            <consortium name="The Broad Institute Genomics Platform"/>
            <consortium name="The Broad Institute Genome Sequencing Center for Infectious Disease"/>
            <person name="Wu L."/>
            <person name="Ma J."/>
        </authorList>
    </citation>
    <scope>NUCLEOTIDE SEQUENCE [LARGE SCALE GENOMIC DNA]</scope>
    <source>
        <strain evidence="5">CGMCC 1.15942</strain>
    </source>
</reference>
<organism evidence="4 5">
    <name type="scientific">Enterococcus wangshanyuanii</name>
    <dbReference type="NCBI Taxonomy" id="2005703"/>
    <lineage>
        <taxon>Bacteria</taxon>
        <taxon>Bacillati</taxon>
        <taxon>Bacillota</taxon>
        <taxon>Bacilli</taxon>
        <taxon>Lactobacillales</taxon>
        <taxon>Enterococcaceae</taxon>
        <taxon>Enterococcus</taxon>
    </lineage>
</organism>
<comment type="caution">
    <text evidence="4">The sequence shown here is derived from an EMBL/GenBank/DDBJ whole genome shotgun (WGS) entry which is preliminary data.</text>
</comment>
<dbReference type="PROSITE" id="PS51186">
    <property type="entry name" value="GNAT"/>
    <property type="match status" value="1"/>
</dbReference>
<keyword evidence="2" id="KW-0012">Acyltransferase</keyword>
<dbReference type="RefSeq" id="WP_088269167.1">
    <property type="nucleotide sequence ID" value="NZ_BMKI01000002.1"/>
</dbReference>
<name>A0ABQ1NX21_9ENTE</name>
<accession>A0ABQ1NX21</accession>
<evidence type="ECO:0000313" key="4">
    <source>
        <dbReference type="EMBL" id="GGC85126.1"/>
    </source>
</evidence>
<evidence type="ECO:0000259" key="3">
    <source>
        <dbReference type="PROSITE" id="PS51186"/>
    </source>
</evidence>
<dbReference type="Gene3D" id="3.40.630.30">
    <property type="match status" value="1"/>
</dbReference>
<dbReference type="CDD" id="cd04301">
    <property type="entry name" value="NAT_SF"/>
    <property type="match status" value="1"/>
</dbReference>
<evidence type="ECO:0000313" key="5">
    <source>
        <dbReference type="Proteomes" id="UP000630615"/>
    </source>
</evidence>
<proteinExistence type="predicted"/>
<gene>
    <name evidence="4" type="ORF">GCM10011573_13480</name>
</gene>
<dbReference type="PANTHER" id="PTHR43800">
    <property type="entry name" value="PEPTIDYL-LYSINE N-ACETYLTRANSFERASE YJAB"/>
    <property type="match status" value="1"/>
</dbReference>
<dbReference type="SUPFAM" id="SSF55729">
    <property type="entry name" value="Acyl-CoA N-acyltransferases (Nat)"/>
    <property type="match status" value="1"/>
</dbReference>
<keyword evidence="5" id="KW-1185">Reference proteome</keyword>
<sequence length="142" mass="16533">MIKKVEKLTSKELEEILEIWLTVNIEAHFFIPKSYWLEHLESVKEQLPLADLYLAIENDTIVGFLGLNNTYIAGIFVLSAYQNQKIGASLLNEVKSVNKQLSLSVYQKNQKALAFYLKHDFQIIDKQIDANDELEYQLIWKK</sequence>
<evidence type="ECO:0000256" key="2">
    <source>
        <dbReference type="ARBA" id="ARBA00023315"/>
    </source>
</evidence>
<feature type="domain" description="N-acetyltransferase" evidence="3">
    <location>
        <begin position="3"/>
        <end position="141"/>
    </location>
</feature>
<dbReference type="InterPro" id="IPR000182">
    <property type="entry name" value="GNAT_dom"/>
</dbReference>
<dbReference type="Pfam" id="PF13508">
    <property type="entry name" value="Acetyltransf_7"/>
    <property type="match status" value="1"/>
</dbReference>
<dbReference type="PANTHER" id="PTHR43800:SF1">
    <property type="entry name" value="PEPTIDYL-LYSINE N-ACETYLTRANSFERASE YJAB"/>
    <property type="match status" value="1"/>
</dbReference>
<keyword evidence="1" id="KW-0808">Transferase</keyword>
<dbReference type="InterPro" id="IPR016181">
    <property type="entry name" value="Acyl_CoA_acyltransferase"/>
</dbReference>
<dbReference type="Proteomes" id="UP000630615">
    <property type="component" value="Unassembled WGS sequence"/>
</dbReference>